<name>A0A929MPC4_ABIDE</name>
<dbReference type="EMBL" id="JABZFV010000075">
    <property type="protein sequence ID" value="MBF0934839.1"/>
    <property type="molecule type" value="Genomic_DNA"/>
</dbReference>
<keyword evidence="1" id="KW-1133">Transmembrane helix</keyword>
<dbReference type="AlphaFoldDB" id="A0A929MPC4"/>
<comment type="caution">
    <text evidence="2">The sequence shown here is derived from an EMBL/GenBank/DDBJ whole genome shotgun (WGS) entry which is preliminary data.</text>
</comment>
<proteinExistence type="predicted"/>
<feature type="transmembrane region" description="Helical" evidence="1">
    <location>
        <begin position="20"/>
        <end position="37"/>
    </location>
</feature>
<evidence type="ECO:0000313" key="2">
    <source>
        <dbReference type="EMBL" id="MBF0934839.1"/>
    </source>
</evidence>
<keyword evidence="1" id="KW-0812">Transmembrane</keyword>
<protein>
    <submittedName>
        <fullName evidence="2">ABC transporter permease</fullName>
    </submittedName>
</protein>
<reference evidence="2" key="1">
    <citation type="submission" date="2020-04" db="EMBL/GenBank/DDBJ databases">
        <title>Deep metagenomics examines the oral microbiome during advanced dental caries in children, revealing novel taxa and co-occurrences with host molecules.</title>
        <authorList>
            <person name="Baker J.L."/>
            <person name="Morton J.T."/>
            <person name="Dinis M."/>
            <person name="Alvarez R."/>
            <person name="Tran N.C."/>
            <person name="Knight R."/>
            <person name="Edlund A."/>
        </authorList>
    </citation>
    <scope>NUCLEOTIDE SEQUENCE</scope>
    <source>
        <strain evidence="2">JCVI_23_bin.16</strain>
    </source>
</reference>
<gene>
    <name evidence="2" type="ORF">HXK00_04235</name>
</gene>
<organism evidence="2 3">
    <name type="scientific">Abiotrophia defectiva</name>
    <name type="common">Streptococcus defectivus</name>
    <dbReference type="NCBI Taxonomy" id="46125"/>
    <lineage>
        <taxon>Bacteria</taxon>
        <taxon>Bacillati</taxon>
        <taxon>Bacillota</taxon>
        <taxon>Bacilli</taxon>
        <taxon>Lactobacillales</taxon>
        <taxon>Aerococcaceae</taxon>
        <taxon>Abiotrophia</taxon>
    </lineage>
</organism>
<accession>A0A929MPC4</accession>
<sequence>MKDQQSLWMKLEKTVGLQKLIALIALIVIFGFFAISSESFRSFDTAVSILDASYY</sequence>
<dbReference type="Proteomes" id="UP000757900">
    <property type="component" value="Unassembled WGS sequence"/>
</dbReference>
<evidence type="ECO:0000313" key="3">
    <source>
        <dbReference type="Proteomes" id="UP000757900"/>
    </source>
</evidence>
<feature type="non-terminal residue" evidence="2">
    <location>
        <position position="55"/>
    </location>
</feature>
<evidence type="ECO:0000256" key="1">
    <source>
        <dbReference type="SAM" id="Phobius"/>
    </source>
</evidence>
<keyword evidence="1" id="KW-0472">Membrane</keyword>